<protein>
    <recommendedName>
        <fullName evidence="3">Acetyltransferase</fullName>
    </recommendedName>
</protein>
<organism evidence="1 2">
    <name type="scientific">Dermabacter hominis 1368</name>
    <dbReference type="NCBI Taxonomy" id="1450519"/>
    <lineage>
        <taxon>Bacteria</taxon>
        <taxon>Bacillati</taxon>
        <taxon>Actinomycetota</taxon>
        <taxon>Actinomycetes</taxon>
        <taxon>Micrococcales</taxon>
        <taxon>Dermabacteraceae</taxon>
        <taxon>Dermabacter</taxon>
    </lineage>
</organism>
<evidence type="ECO:0008006" key="3">
    <source>
        <dbReference type="Google" id="ProtNLM"/>
    </source>
</evidence>
<reference evidence="1 2" key="1">
    <citation type="submission" date="2014-01" db="EMBL/GenBank/DDBJ databases">
        <title>Draft genome sequence of the multidrug-resistant clinical isolate Dermabacter hominis 1368.</title>
        <authorList>
            <person name="Albersmeier A."/>
            <person name="Bomholt C."/>
            <person name="Glaub A."/>
            <person name="Ruckert C."/>
            <person name="Soriano F."/>
            <person name="Fernandez-Natal I."/>
            <person name="Tauch A."/>
        </authorList>
    </citation>
    <scope>NUCLEOTIDE SEQUENCE [LARGE SCALE GENOMIC DNA]</scope>
    <source>
        <strain evidence="1 2">1368</strain>
    </source>
</reference>
<evidence type="ECO:0000313" key="2">
    <source>
        <dbReference type="Proteomes" id="UP000030182"/>
    </source>
</evidence>
<gene>
    <name evidence="1" type="ORF">DHOM_10770</name>
</gene>
<sequence length="43" mass="4878">MVDTNSSVVGFWERMGYALTGETRQWTSSNEAAHEALIMERTD</sequence>
<dbReference type="RefSeq" id="WP_265578973.1">
    <property type="nucleotide sequence ID" value="NZ_KN323183.1"/>
</dbReference>
<proteinExistence type="predicted"/>
<dbReference type="Proteomes" id="UP000030182">
    <property type="component" value="Unassembled WGS sequence"/>
</dbReference>
<keyword evidence="2" id="KW-1185">Reference proteome</keyword>
<name>A0ABR4SH13_9MICO</name>
<accession>A0ABR4SH13</accession>
<dbReference type="EMBL" id="JDRS01000025">
    <property type="protein sequence ID" value="KDS92475.1"/>
    <property type="molecule type" value="Genomic_DNA"/>
</dbReference>
<evidence type="ECO:0000313" key="1">
    <source>
        <dbReference type="EMBL" id="KDS92475.1"/>
    </source>
</evidence>
<comment type="caution">
    <text evidence="1">The sequence shown here is derived from an EMBL/GenBank/DDBJ whole genome shotgun (WGS) entry which is preliminary data.</text>
</comment>